<feature type="transmembrane region" description="Helical" evidence="1">
    <location>
        <begin position="57"/>
        <end position="77"/>
    </location>
</feature>
<sequence length="178" mass="20273">MGIQFKFDLPVLRIGLYAAFAVCSFFVFVFCCARLNYTTTLSRDDSLNNGRSFHDPVIPELLFTSLIAMPWAGFMIYSIHKRYENRYLSKFRDEIIGLAVIWLFWMVGTGIATSMWGSLGWCQHINACRILTALVAFCWLGWLALTALLGIALLFAIANNAFLEPLHGKWDPRQTIYA</sequence>
<evidence type="ECO:0000313" key="3">
    <source>
        <dbReference type="Proteomes" id="UP000307440"/>
    </source>
</evidence>
<reference evidence="2 3" key="1">
    <citation type="journal article" date="2019" name="Nat. Ecol. Evol.">
        <title>Megaphylogeny resolves global patterns of mushroom evolution.</title>
        <authorList>
            <person name="Varga T."/>
            <person name="Krizsan K."/>
            <person name="Foldi C."/>
            <person name="Dima B."/>
            <person name="Sanchez-Garcia M."/>
            <person name="Sanchez-Ramirez S."/>
            <person name="Szollosi G.J."/>
            <person name="Szarkandi J.G."/>
            <person name="Papp V."/>
            <person name="Albert L."/>
            <person name="Andreopoulos W."/>
            <person name="Angelini C."/>
            <person name="Antonin V."/>
            <person name="Barry K.W."/>
            <person name="Bougher N.L."/>
            <person name="Buchanan P."/>
            <person name="Buyck B."/>
            <person name="Bense V."/>
            <person name="Catcheside P."/>
            <person name="Chovatia M."/>
            <person name="Cooper J."/>
            <person name="Damon W."/>
            <person name="Desjardin D."/>
            <person name="Finy P."/>
            <person name="Geml J."/>
            <person name="Haridas S."/>
            <person name="Hughes K."/>
            <person name="Justo A."/>
            <person name="Karasinski D."/>
            <person name="Kautmanova I."/>
            <person name="Kiss B."/>
            <person name="Kocsube S."/>
            <person name="Kotiranta H."/>
            <person name="LaButti K.M."/>
            <person name="Lechner B.E."/>
            <person name="Liimatainen K."/>
            <person name="Lipzen A."/>
            <person name="Lukacs Z."/>
            <person name="Mihaltcheva S."/>
            <person name="Morgado L.N."/>
            <person name="Niskanen T."/>
            <person name="Noordeloos M.E."/>
            <person name="Ohm R.A."/>
            <person name="Ortiz-Santana B."/>
            <person name="Ovrebo C."/>
            <person name="Racz N."/>
            <person name="Riley R."/>
            <person name="Savchenko A."/>
            <person name="Shiryaev A."/>
            <person name="Soop K."/>
            <person name="Spirin V."/>
            <person name="Szebenyi C."/>
            <person name="Tomsovsky M."/>
            <person name="Tulloss R.E."/>
            <person name="Uehling J."/>
            <person name="Grigoriev I.V."/>
            <person name="Vagvolgyi C."/>
            <person name="Papp T."/>
            <person name="Martin F.M."/>
            <person name="Miettinen O."/>
            <person name="Hibbett D.S."/>
            <person name="Nagy L.G."/>
        </authorList>
    </citation>
    <scope>NUCLEOTIDE SEQUENCE [LARGE SCALE GENOMIC DNA]</scope>
    <source>
        <strain evidence="2 3">CBS 121175</strain>
    </source>
</reference>
<dbReference type="STRING" id="230819.A0A5C3KUK4"/>
<feature type="transmembrane region" description="Helical" evidence="1">
    <location>
        <begin position="98"/>
        <end position="118"/>
    </location>
</feature>
<gene>
    <name evidence="2" type="ORF">FA15DRAFT_674325</name>
</gene>
<dbReference type="OrthoDB" id="2501127at2759"/>
<dbReference type="Proteomes" id="UP000307440">
    <property type="component" value="Unassembled WGS sequence"/>
</dbReference>
<keyword evidence="1" id="KW-0472">Membrane</keyword>
<evidence type="ECO:0008006" key="4">
    <source>
        <dbReference type="Google" id="ProtNLM"/>
    </source>
</evidence>
<feature type="transmembrane region" description="Helical" evidence="1">
    <location>
        <begin position="12"/>
        <end position="37"/>
    </location>
</feature>
<name>A0A5C3KUK4_COPMA</name>
<organism evidence="2 3">
    <name type="scientific">Coprinopsis marcescibilis</name>
    <name type="common">Agaric fungus</name>
    <name type="synonym">Psathyrella marcescibilis</name>
    <dbReference type="NCBI Taxonomy" id="230819"/>
    <lineage>
        <taxon>Eukaryota</taxon>
        <taxon>Fungi</taxon>
        <taxon>Dikarya</taxon>
        <taxon>Basidiomycota</taxon>
        <taxon>Agaricomycotina</taxon>
        <taxon>Agaricomycetes</taxon>
        <taxon>Agaricomycetidae</taxon>
        <taxon>Agaricales</taxon>
        <taxon>Agaricineae</taxon>
        <taxon>Psathyrellaceae</taxon>
        <taxon>Coprinopsis</taxon>
    </lineage>
</organism>
<protein>
    <recommendedName>
        <fullName evidence="4">MARVEL domain-containing protein</fullName>
    </recommendedName>
</protein>
<evidence type="ECO:0000313" key="2">
    <source>
        <dbReference type="EMBL" id="TFK19558.1"/>
    </source>
</evidence>
<dbReference type="EMBL" id="ML210335">
    <property type="protein sequence ID" value="TFK19558.1"/>
    <property type="molecule type" value="Genomic_DNA"/>
</dbReference>
<dbReference type="AlphaFoldDB" id="A0A5C3KUK4"/>
<keyword evidence="1" id="KW-0812">Transmembrane</keyword>
<accession>A0A5C3KUK4</accession>
<keyword evidence="1" id="KW-1133">Transmembrane helix</keyword>
<keyword evidence="3" id="KW-1185">Reference proteome</keyword>
<evidence type="ECO:0000256" key="1">
    <source>
        <dbReference type="SAM" id="Phobius"/>
    </source>
</evidence>
<feature type="transmembrane region" description="Helical" evidence="1">
    <location>
        <begin position="130"/>
        <end position="157"/>
    </location>
</feature>
<proteinExistence type="predicted"/>